<protein>
    <recommendedName>
        <fullName evidence="3">HEPN domain-containing protein</fullName>
    </recommendedName>
</protein>
<reference evidence="1 2" key="1">
    <citation type="submission" date="2020-05" db="EMBL/GenBank/DDBJ databases">
        <title>Genome sequences of pea root nodulating Rhizobium spp.</title>
        <authorList>
            <person name="Rahi P."/>
        </authorList>
    </citation>
    <scope>NUCLEOTIDE SEQUENCE [LARGE SCALE GENOMIC DNA]</scope>
    <source>
        <strain evidence="2">JKLM 12A2</strain>
    </source>
</reference>
<sequence>MNEDFHESDAGKFISRAKCFLEAARVLDNKMVDGRSHMLFAPALHLAGHGLELLLKGCLIHNGQSKVRAFGHRINDMWAVDLVEPLRLAAGRNADITHREAVACGMFPDAENINNPREVFEEYRSALGELHAETRVFPIRYPTDDDRVGPKTPLLVGTLWLTADDYVKRPDEFRTRNAILT</sequence>
<dbReference type="EMBL" id="CP054021">
    <property type="protein sequence ID" value="QKK15625.1"/>
    <property type="molecule type" value="Genomic_DNA"/>
</dbReference>
<evidence type="ECO:0000313" key="1">
    <source>
        <dbReference type="EMBL" id="QKK15625.1"/>
    </source>
</evidence>
<keyword evidence="2" id="KW-1185">Reference proteome</keyword>
<accession>A0ABX6PCU8</accession>
<proteinExistence type="predicted"/>
<dbReference type="RefSeq" id="WP_138387530.1">
    <property type="nucleotide sequence ID" value="NZ_CP054021.1"/>
</dbReference>
<organism evidence="1 2">
    <name type="scientific">Rhizobium indicum</name>
    <dbReference type="NCBI Taxonomy" id="2583231"/>
    <lineage>
        <taxon>Bacteria</taxon>
        <taxon>Pseudomonadati</taxon>
        <taxon>Pseudomonadota</taxon>
        <taxon>Alphaproteobacteria</taxon>
        <taxon>Hyphomicrobiales</taxon>
        <taxon>Rhizobiaceae</taxon>
        <taxon>Rhizobium/Agrobacterium group</taxon>
        <taxon>Rhizobium</taxon>
    </lineage>
</organism>
<evidence type="ECO:0008006" key="3">
    <source>
        <dbReference type="Google" id="ProtNLM"/>
    </source>
</evidence>
<name>A0ABX6PCU8_9HYPH</name>
<dbReference type="Proteomes" id="UP000305673">
    <property type="component" value="Chromosome"/>
</dbReference>
<gene>
    <name evidence="1" type="ORF">FFM53_004135</name>
</gene>
<evidence type="ECO:0000313" key="2">
    <source>
        <dbReference type="Proteomes" id="UP000305673"/>
    </source>
</evidence>